<dbReference type="CDD" id="cd06170">
    <property type="entry name" value="LuxR_C_like"/>
    <property type="match status" value="2"/>
</dbReference>
<evidence type="ECO:0000259" key="4">
    <source>
        <dbReference type="PROSITE" id="PS50043"/>
    </source>
</evidence>
<dbReference type="PROSITE" id="PS50043">
    <property type="entry name" value="HTH_LUXR_2"/>
    <property type="match status" value="2"/>
</dbReference>
<dbReference type="GO" id="GO:0006352">
    <property type="term" value="P:DNA-templated transcription initiation"/>
    <property type="evidence" value="ECO:0007669"/>
    <property type="project" value="InterPro"/>
</dbReference>
<evidence type="ECO:0000256" key="1">
    <source>
        <dbReference type="ARBA" id="ARBA00023015"/>
    </source>
</evidence>
<dbReference type="SMART" id="SM00421">
    <property type="entry name" value="HTH_LUXR"/>
    <property type="match status" value="2"/>
</dbReference>
<comment type="caution">
    <text evidence="5">The sequence shown here is derived from an EMBL/GenBank/DDBJ whole genome shotgun (WGS) entry which is preliminary data.</text>
</comment>
<name>A0A9X2NEG3_9PSEU</name>
<dbReference type="Gene3D" id="1.10.10.10">
    <property type="entry name" value="Winged helix-like DNA-binding domain superfamily/Winged helix DNA-binding domain"/>
    <property type="match status" value="2"/>
</dbReference>
<dbReference type="PANTHER" id="PTHR44688:SF16">
    <property type="entry name" value="DNA-BINDING TRANSCRIPTIONAL ACTIVATOR DEVR_DOSR"/>
    <property type="match status" value="1"/>
</dbReference>
<dbReference type="PROSITE" id="PS00716">
    <property type="entry name" value="SIGMA70_2"/>
    <property type="match status" value="1"/>
</dbReference>
<dbReference type="RefSeq" id="WP_257921984.1">
    <property type="nucleotide sequence ID" value="NZ_JAMXQV010000011.1"/>
</dbReference>
<feature type="domain" description="HTH luxR-type" evidence="4">
    <location>
        <begin position="108"/>
        <end position="173"/>
    </location>
</feature>
<keyword evidence="3" id="KW-0804">Transcription</keyword>
<accession>A0A9X2NEG3</accession>
<evidence type="ECO:0000313" key="6">
    <source>
        <dbReference type="Proteomes" id="UP001144096"/>
    </source>
</evidence>
<dbReference type="InterPro" id="IPR000943">
    <property type="entry name" value="RNA_pol_sigma70"/>
</dbReference>
<dbReference type="GO" id="GO:0003700">
    <property type="term" value="F:DNA-binding transcription factor activity"/>
    <property type="evidence" value="ECO:0007669"/>
    <property type="project" value="InterPro"/>
</dbReference>
<dbReference type="Pfam" id="PF00196">
    <property type="entry name" value="GerE"/>
    <property type="match status" value="2"/>
</dbReference>
<dbReference type="EMBL" id="JAMXQV010000011">
    <property type="protein sequence ID" value="MCR6485390.1"/>
    <property type="molecule type" value="Genomic_DNA"/>
</dbReference>
<feature type="domain" description="HTH luxR-type" evidence="4">
    <location>
        <begin position="182"/>
        <end position="247"/>
    </location>
</feature>
<dbReference type="SUPFAM" id="SSF46894">
    <property type="entry name" value="C-terminal effector domain of the bipartite response regulators"/>
    <property type="match status" value="2"/>
</dbReference>
<sequence>MAPEPAVRVVVQHGNRLLRELLAENLAHVPGVCVVGTVPSRTRLAEVCEGRVPDVAVFEADAWDAGPLPAPVRLVGLCADGPGTRLAGTTAVVPYGSGLRVLLDVIKQTPRRPPLTTRERQVLCLISAGHSPRQVAAVLGISPRTVENHKQQIFAKLDVHSQAHAVAHAVRLGLVGVPAELPGPLPVSLTPREREILAAIGSGHTTRQTASELGISARTVENLQGTLFRKLRVHSRTAALVAAHDLRLIEV</sequence>
<dbReference type="GO" id="GO:0003677">
    <property type="term" value="F:DNA binding"/>
    <property type="evidence" value="ECO:0007669"/>
    <property type="project" value="UniProtKB-KW"/>
</dbReference>
<dbReference type="Proteomes" id="UP001144096">
    <property type="component" value="Unassembled WGS sequence"/>
</dbReference>
<dbReference type="InterPro" id="IPR016032">
    <property type="entry name" value="Sig_transdc_resp-reg_C-effctor"/>
</dbReference>
<keyword evidence="2" id="KW-0238">DNA-binding</keyword>
<dbReference type="InterPro" id="IPR000792">
    <property type="entry name" value="Tscrpt_reg_LuxR_C"/>
</dbReference>
<dbReference type="PANTHER" id="PTHR44688">
    <property type="entry name" value="DNA-BINDING TRANSCRIPTIONAL ACTIVATOR DEVR_DOSR"/>
    <property type="match status" value="1"/>
</dbReference>
<dbReference type="PRINTS" id="PR00038">
    <property type="entry name" value="HTHLUXR"/>
</dbReference>
<keyword evidence="1" id="KW-0805">Transcription regulation</keyword>
<reference evidence="5" key="1">
    <citation type="submission" date="2022-06" db="EMBL/GenBank/DDBJ databases">
        <title>Amycolatopsis iheyaensis sp. nov., a new species of the genus Amycolatopsis isolated from soil in Iheya island, Japan.</title>
        <authorList>
            <person name="Ngamcharungchit C."/>
            <person name="Kanto H."/>
            <person name="Take A."/>
            <person name="Intra B."/>
            <person name="Matsumoto A."/>
            <person name="Panbangred W."/>
            <person name="Inahashi Y."/>
        </authorList>
    </citation>
    <scope>NUCLEOTIDE SEQUENCE</scope>
    <source>
        <strain evidence="5">OK19-0408</strain>
    </source>
</reference>
<dbReference type="AlphaFoldDB" id="A0A9X2NEG3"/>
<keyword evidence="6" id="KW-1185">Reference proteome</keyword>
<gene>
    <name evidence="5" type="ORF">M8542_21415</name>
</gene>
<protein>
    <submittedName>
        <fullName evidence="5">LuxR C-terminal-related transcriptional regulator</fullName>
    </submittedName>
</protein>
<evidence type="ECO:0000313" key="5">
    <source>
        <dbReference type="EMBL" id="MCR6485390.1"/>
    </source>
</evidence>
<dbReference type="InterPro" id="IPR036388">
    <property type="entry name" value="WH-like_DNA-bd_sf"/>
</dbReference>
<evidence type="ECO:0000256" key="2">
    <source>
        <dbReference type="ARBA" id="ARBA00023125"/>
    </source>
</evidence>
<organism evidence="5 6">
    <name type="scientific">Amycolatopsis iheyensis</name>
    <dbReference type="NCBI Taxonomy" id="2945988"/>
    <lineage>
        <taxon>Bacteria</taxon>
        <taxon>Bacillati</taxon>
        <taxon>Actinomycetota</taxon>
        <taxon>Actinomycetes</taxon>
        <taxon>Pseudonocardiales</taxon>
        <taxon>Pseudonocardiaceae</taxon>
        <taxon>Amycolatopsis</taxon>
    </lineage>
</organism>
<evidence type="ECO:0000256" key="3">
    <source>
        <dbReference type="ARBA" id="ARBA00023163"/>
    </source>
</evidence>
<proteinExistence type="predicted"/>